<organism evidence="1 2">
    <name type="scientific">Vibrio inusitatus NBRC 102082</name>
    <dbReference type="NCBI Taxonomy" id="1219070"/>
    <lineage>
        <taxon>Bacteria</taxon>
        <taxon>Pseudomonadati</taxon>
        <taxon>Pseudomonadota</taxon>
        <taxon>Gammaproteobacteria</taxon>
        <taxon>Vibrionales</taxon>
        <taxon>Vibrionaceae</taxon>
        <taxon>Vibrio</taxon>
    </lineage>
</organism>
<comment type="caution">
    <text evidence="1">The sequence shown here is derived from an EMBL/GenBank/DDBJ whole genome shotgun (WGS) entry which is preliminary data.</text>
</comment>
<dbReference type="Proteomes" id="UP000318717">
    <property type="component" value="Unassembled WGS sequence"/>
</dbReference>
<dbReference type="EMBL" id="BJLF01000026">
    <property type="protein sequence ID" value="GEA52789.1"/>
    <property type="molecule type" value="Genomic_DNA"/>
</dbReference>
<accession>A0A4Y3I022</accession>
<evidence type="ECO:0000313" key="2">
    <source>
        <dbReference type="Proteomes" id="UP000318717"/>
    </source>
</evidence>
<reference evidence="1 2" key="1">
    <citation type="submission" date="2019-06" db="EMBL/GenBank/DDBJ databases">
        <title>Whole genome shotgun sequence of Vibrio inusitatus NBRC 102082.</title>
        <authorList>
            <person name="Hosoyama A."/>
            <person name="Uohara A."/>
            <person name="Ohji S."/>
            <person name="Ichikawa N."/>
        </authorList>
    </citation>
    <scope>NUCLEOTIDE SEQUENCE [LARGE SCALE GENOMIC DNA]</scope>
    <source>
        <strain evidence="1 2">NBRC 102082</strain>
    </source>
</reference>
<evidence type="ECO:0000313" key="1">
    <source>
        <dbReference type="EMBL" id="GEA52789.1"/>
    </source>
</evidence>
<keyword evidence="2" id="KW-1185">Reference proteome</keyword>
<proteinExistence type="predicted"/>
<gene>
    <name evidence="1" type="ORF">VIN01S_35930</name>
</gene>
<dbReference type="AlphaFoldDB" id="A0A4Y3I022"/>
<protein>
    <submittedName>
        <fullName evidence="1">Uncharacterized protein</fullName>
    </submittedName>
</protein>
<sequence length="61" mass="6927">MLCRQSVLVIALTLFFIEENTWLSVALMKLIDSTTNSKSYRTNYYTDIDDSNGSVLVAFLT</sequence>
<name>A0A4Y3I022_9VIBR</name>